<sequence>MAASFRLENLYDLKGRIAVVTGGGTGIGWMITQGLAANGAKVYITGRRKDVLEKTAASFEKTEGSGEVIPLVMDVTDRESIAAVQKELQTREGKLHILVNNAGQSGPVSKFFNDMTAPEHQSAETLGQAMFKNESFEAWAELYSINSSSIFFVTMAFLGLLAKGSEDRANYTSCVVNITSISGLWKLAQNHFCYNSAKAAATHLTKMLATELAVKKIPVRVCGVAPGVYGTEMTIDRLKRDGVDKVALGLQPVPAQRAGSAEEIAGAVIFLVSPAGNYTNGHEIVVDGGALAVNPSLT</sequence>
<evidence type="ECO:0000256" key="1">
    <source>
        <dbReference type="ARBA" id="ARBA00006484"/>
    </source>
</evidence>
<dbReference type="Proteomes" id="UP000703269">
    <property type="component" value="Unassembled WGS sequence"/>
</dbReference>
<dbReference type="PANTHER" id="PTHR43618">
    <property type="entry name" value="7-ALPHA-HYDROXYSTEROID DEHYDROGENASE"/>
    <property type="match status" value="1"/>
</dbReference>
<evidence type="ECO:0000313" key="4">
    <source>
        <dbReference type="EMBL" id="GJE88537.1"/>
    </source>
</evidence>
<dbReference type="InterPro" id="IPR020904">
    <property type="entry name" value="Sc_DH/Rdtase_CS"/>
</dbReference>
<dbReference type="OrthoDB" id="3819888at2759"/>
<evidence type="ECO:0000256" key="2">
    <source>
        <dbReference type="ARBA" id="ARBA00022857"/>
    </source>
</evidence>
<keyword evidence="5" id="KW-1185">Reference proteome</keyword>
<dbReference type="InterPro" id="IPR002347">
    <property type="entry name" value="SDR_fam"/>
</dbReference>
<keyword evidence="2" id="KW-0521">NADP</keyword>
<evidence type="ECO:0000256" key="3">
    <source>
        <dbReference type="ARBA" id="ARBA00023002"/>
    </source>
</evidence>
<dbReference type="PRINTS" id="PR00080">
    <property type="entry name" value="SDRFAMILY"/>
</dbReference>
<gene>
    <name evidence="4" type="ORF">PsYK624_046200</name>
</gene>
<dbReference type="AlphaFoldDB" id="A0A9P3G3P5"/>
<comment type="caution">
    <text evidence="4">The sequence shown here is derived from an EMBL/GenBank/DDBJ whole genome shotgun (WGS) entry which is preliminary data.</text>
</comment>
<dbReference type="SUPFAM" id="SSF51735">
    <property type="entry name" value="NAD(P)-binding Rossmann-fold domains"/>
    <property type="match status" value="1"/>
</dbReference>
<dbReference type="PROSITE" id="PS00061">
    <property type="entry name" value="ADH_SHORT"/>
    <property type="match status" value="1"/>
</dbReference>
<name>A0A9P3G3P5_9APHY</name>
<dbReference type="InterPro" id="IPR036291">
    <property type="entry name" value="NAD(P)-bd_dom_sf"/>
</dbReference>
<evidence type="ECO:0000313" key="5">
    <source>
        <dbReference type="Proteomes" id="UP000703269"/>
    </source>
</evidence>
<dbReference type="EMBL" id="BPQB01000009">
    <property type="protein sequence ID" value="GJE88537.1"/>
    <property type="molecule type" value="Genomic_DNA"/>
</dbReference>
<proteinExistence type="inferred from homology"/>
<accession>A0A9P3G3P5</accession>
<dbReference type="Pfam" id="PF13561">
    <property type="entry name" value="adh_short_C2"/>
    <property type="match status" value="1"/>
</dbReference>
<keyword evidence="3" id="KW-0560">Oxidoreductase</keyword>
<organism evidence="4 5">
    <name type="scientific">Phanerochaete sordida</name>
    <dbReference type="NCBI Taxonomy" id="48140"/>
    <lineage>
        <taxon>Eukaryota</taxon>
        <taxon>Fungi</taxon>
        <taxon>Dikarya</taxon>
        <taxon>Basidiomycota</taxon>
        <taxon>Agaricomycotina</taxon>
        <taxon>Agaricomycetes</taxon>
        <taxon>Polyporales</taxon>
        <taxon>Phanerochaetaceae</taxon>
        <taxon>Phanerochaete</taxon>
    </lineage>
</organism>
<dbReference type="PRINTS" id="PR00081">
    <property type="entry name" value="GDHRDH"/>
</dbReference>
<dbReference type="InterPro" id="IPR052178">
    <property type="entry name" value="Sec_Metab_Biosynth_SDR"/>
</dbReference>
<dbReference type="PANTHER" id="PTHR43618:SF4">
    <property type="entry name" value="SHORT CHAIN DEHYDROGENASE_REDUCTASE FAMILY (AFU_ORTHOLOGUE AFUA_7G04540)"/>
    <property type="match status" value="1"/>
</dbReference>
<dbReference type="GO" id="GO:0016491">
    <property type="term" value="F:oxidoreductase activity"/>
    <property type="evidence" value="ECO:0007669"/>
    <property type="project" value="UniProtKB-KW"/>
</dbReference>
<protein>
    <submittedName>
        <fullName evidence="4">NAD(P)-dependent dehydrogenase</fullName>
    </submittedName>
</protein>
<dbReference type="Gene3D" id="3.40.50.720">
    <property type="entry name" value="NAD(P)-binding Rossmann-like Domain"/>
    <property type="match status" value="1"/>
</dbReference>
<comment type="similarity">
    <text evidence="1">Belongs to the short-chain dehydrogenases/reductases (SDR) family.</text>
</comment>
<reference evidence="4 5" key="1">
    <citation type="submission" date="2021-08" db="EMBL/GenBank/DDBJ databases">
        <title>Draft Genome Sequence of Phanerochaete sordida strain YK-624.</title>
        <authorList>
            <person name="Mori T."/>
            <person name="Dohra H."/>
            <person name="Suzuki T."/>
            <person name="Kawagishi H."/>
            <person name="Hirai H."/>
        </authorList>
    </citation>
    <scope>NUCLEOTIDE SEQUENCE [LARGE SCALE GENOMIC DNA]</scope>
    <source>
        <strain evidence="4 5">YK-624</strain>
    </source>
</reference>